<sequence length="361" mass="38205">MPSSHSRSAARRALAAVAAAIFGLSLLLAPSTAHAAPAGLPDPEVEREVARDLRIPWGVAFLPSGDALVSERDTAQVLRVSPSGTVDVVGTVPGVAPGGQGGLMGLALSPDFATDRYVYAFLTSATDNRIVRMEYRFGRLGPPEVIFFGIERGPGHNGGGIAFGPDGMLYAGTGDAGQPAIAQDPDNPAGKILRMTPDGEPAPGNPDPSSVIYTIGHRNVQGLGWDSRNRFWVSEFGQDTWDELNLVRAGGNYGWPEVEGAAGDPRFIDPLWQRSPAEATPSGLAIVDDVIYIAGLRGQRLWRIPINRHGVGAGEDFFVGEYGRLRTVVPAPGGGLWLTTSNHDQLGTPRPGDDRILHIGL</sequence>
<evidence type="ECO:0000313" key="3">
    <source>
        <dbReference type="EMBL" id="PRX97884.1"/>
    </source>
</evidence>
<dbReference type="AlphaFoldDB" id="A0A2T0Q264"/>
<dbReference type="RefSeq" id="WP_106247637.1">
    <property type="nucleotide sequence ID" value="NZ_PVZC01000005.1"/>
</dbReference>
<dbReference type="Pfam" id="PF07995">
    <property type="entry name" value="GSDH"/>
    <property type="match status" value="1"/>
</dbReference>
<reference evidence="3 4" key="1">
    <citation type="submission" date="2018-03" db="EMBL/GenBank/DDBJ databases">
        <title>Genomic Encyclopedia of Archaeal and Bacterial Type Strains, Phase II (KMG-II): from individual species to whole genera.</title>
        <authorList>
            <person name="Goeker M."/>
        </authorList>
    </citation>
    <scope>NUCLEOTIDE SEQUENCE [LARGE SCALE GENOMIC DNA]</scope>
    <source>
        <strain evidence="3 4">DSM 45601</strain>
    </source>
</reference>
<feature type="chain" id="PRO_5015723689" evidence="1">
    <location>
        <begin position="36"/>
        <end position="361"/>
    </location>
</feature>
<dbReference type="Gene3D" id="2.120.10.30">
    <property type="entry name" value="TolB, C-terminal domain"/>
    <property type="match status" value="1"/>
</dbReference>
<dbReference type="InterPro" id="IPR012938">
    <property type="entry name" value="Glc/Sorbosone_DH"/>
</dbReference>
<dbReference type="Proteomes" id="UP000237846">
    <property type="component" value="Unassembled WGS sequence"/>
</dbReference>
<keyword evidence="4" id="KW-1185">Reference proteome</keyword>
<dbReference type="InterPro" id="IPR011042">
    <property type="entry name" value="6-blade_b-propeller_TolB-like"/>
</dbReference>
<protein>
    <submittedName>
        <fullName evidence="3">Glucose/arabinose dehydrogenase</fullName>
    </submittedName>
</protein>
<evidence type="ECO:0000256" key="1">
    <source>
        <dbReference type="SAM" id="SignalP"/>
    </source>
</evidence>
<dbReference type="EMBL" id="PVZC01000005">
    <property type="protein sequence ID" value="PRX97884.1"/>
    <property type="molecule type" value="Genomic_DNA"/>
</dbReference>
<evidence type="ECO:0000259" key="2">
    <source>
        <dbReference type="Pfam" id="PF07995"/>
    </source>
</evidence>
<dbReference type="PANTHER" id="PTHR19328">
    <property type="entry name" value="HEDGEHOG-INTERACTING PROTEIN"/>
    <property type="match status" value="1"/>
</dbReference>
<dbReference type="SUPFAM" id="SSF50952">
    <property type="entry name" value="Soluble quinoprotein glucose dehydrogenase"/>
    <property type="match status" value="1"/>
</dbReference>
<gene>
    <name evidence="3" type="ORF">CLV72_105236</name>
</gene>
<evidence type="ECO:0000313" key="4">
    <source>
        <dbReference type="Proteomes" id="UP000237846"/>
    </source>
</evidence>
<organism evidence="3 4">
    <name type="scientific">Allonocardiopsis opalescens</name>
    <dbReference type="NCBI Taxonomy" id="1144618"/>
    <lineage>
        <taxon>Bacteria</taxon>
        <taxon>Bacillati</taxon>
        <taxon>Actinomycetota</taxon>
        <taxon>Actinomycetes</taxon>
        <taxon>Streptosporangiales</taxon>
        <taxon>Allonocardiopsis</taxon>
    </lineage>
</organism>
<keyword evidence="1" id="KW-0732">Signal</keyword>
<dbReference type="InterPro" id="IPR011041">
    <property type="entry name" value="Quinoprot_gluc/sorb_DH_b-prop"/>
</dbReference>
<accession>A0A2T0Q264</accession>
<feature type="signal peptide" evidence="1">
    <location>
        <begin position="1"/>
        <end position="35"/>
    </location>
</feature>
<name>A0A2T0Q264_9ACTN</name>
<dbReference type="PANTHER" id="PTHR19328:SF13">
    <property type="entry name" value="HIPL1 PROTEIN"/>
    <property type="match status" value="1"/>
</dbReference>
<dbReference type="OrthoDB" id="9770043at2"/>
<proteinExistence type="predicted"/>
<comment type="caution">
    <text evidence="3">The sequence shown here is derived from an EMBL/GenBank/DDBJ whole genome shotgun (WGS) entry which is preliminary data.</text>
</comment>
<feature type="domain" description="Glucose/Sorbosone dehydrogenase" evidence="2">
    <location>
        <begin position="53"/>
        <end position="344"/>
    </location>
</feature>